<reference evidence="2" key="1">
    <citation type="submission" date="2016-10" db="EMBL/GenBank/DDBJ databases">
        <authorList>
            <person name="Varghese N."/>
            <person name="Submissions S."/>
        </authorList>
    </citation>
    <scope>NUCLEOTIDE SEQUENCE [LARGE SCALE GENOMIC DNA]</scope>
    <source>
        <strain evidence="2">DSM 16199</strain>
    </source>
</reference>
<organism evidence="1 2">
    <name type="scientific">Loktanella salsilacus</name>
    <dbReference type="NCBI Taxonomy" id="195913"/>
    <lineage>
        <taxon>Bacteria</taxon>
        <taxon>Pseudomonadati</taxon>
        <taxon>Pseudomonadota</taxon>
        <taxon>Alphaproteobacteria</taxon>
        <taxon>Rhodobacterales</taxon>
        <taxon>Roseobacteraceae</taxon>
        <taxon>Loktanella</taxon>
    </lineage>
</organism>
<dbReference type="STRING" id="195913.SAMN04488004_11343"/>
<evidence type="ECO:0000313" key="2">
    <source>
        <dbReference type="Proteomes" id="UP000199550"/>
    </source>
</evidence>
<evidence type="ECO:0000313" key="1">
    <source>
        <dbReference type="EMBL" id="SFL30192.1"/>
    </source>
</evidence>
<keyword evidence="2" id="KW-1185">Reference proteome</keyword>
<dbReference type="AlphaFoldDB" id="A0A1I4GJG5"/>
<dbReference type="Proteomes" id="UP000199550">
    <property type="component" value="Unassembled WGS sequence"/>
</dbReference>
<proteinExistence type="predicted"/>
<name>A0A1I4GJG5_9RHOB</name>
<sequence length="239" mass="25544">MQEKTLIHGIWKGACCADRADDSNKLKLLIQALVPVQTSIFQVQGWSADPSVMPDDIECIPGISLGDVLAEELDAHVPYGSLVIVRNENAFANISHAAGTIVGEVLLHVIGRGMFPLVDEDSVLYALGLAYYKAAQSDAMAQLGLEPAAFRAGLSAVLAQYWAQPADADCLFLDTPPAILSVHRLEHDGVNAVAPSLAALMNFDSKLMLNQWTLRLKSLVCDGLAYVSMSAVRGNVGIS</sequence>
<accession>A0A1I4GJG5</accession>
<protein>
    <submittedName>
        <fullName evidence="1">Uncharacterized protein</fullName>
    </submittedName>
</protein>
<gene>
    <name evidence="1" type="ORF">SAMN04488004_11343</name>
</gene>
<dbReference type="EMBL" id="FOTF01000013">
    <property type="protein sequence ID" value="SFL30192.1"/>
    <property type="molecule type" value="Genomic_DNA"/>
</dbReference>